<evidence type="ECO:0000313" key="5">
    <source>
        <dbReference type="Proteomes" id="UP000045706"/>
    </source>
</evidence>
<dbReference type="PANTHER" id="PTHR19856:SF0">
    <property type="entry name" value="WD REPEAT-CONTAINING PROTEIN 1"/>
    <property type="match status" value="1"/>
</dbReference>
<reference evidence="5" key="1">
    <citation type="submission" date="2015-05" db="EMBL/GenBank/DDBJ databases">
        <authorList>
            <person name="Fogelqvist Johan"/>
        </authorList>
    </citation>
    <scope>NUCLEOTIDE SEQUENCE [LARGE SCALE GENOMIC DNA]</scope>
</reference>
<feature type="non-terminal residue" evidence="4">
    <location>
        <position position="1"/>
    </location>
</feature>
<feature type="repeat" description="WD" evidence="3">
    <location>
        <begin position="53"/>
        <end position="94"/>
    </location>
</feature>
<dbReference type="InterPro" id="IPR001680">
    <property type="entry name" value="WD40_rpt"/>
</dbReference>
<dbReference type="Gene3D" id="2.130.10.10">
    <property type="entry name" value="YVTN repeat-like/Quinoprotein amine dehydrogenase"/>
    <property type="match status" value="1"/>
</dbReference>
<sequence>PFKFNSKHADLHTNFVYGTAFSPDGNHLVTVGADRRIQLYDGKTGEPKVQISDGEHKGSILAVSWAKDSQTFVTASADGTVKLWGLEAGSAKHTWELGSQQFGVVYPHGRTDGLIISINRNGDLLYLYPDSTKPSKVVQGHNKSVTALSAASDGSGKTLWTGSF</sequence>
<evidence type="ECO:0000256" key="3">
    <source>
        <dbReference type="PROSITE-ProRule" id="PRU00221"/>
    </source>
</evidence>
<dbReference type="EMBL" id="CVQI01034457">
    <property type="protein sequence ID" value="CRK44998.1"/>
    <property type="molecule type" value="Genomic_DNA"/>
</dbReference>
<dbReference type="GO" id="GO:0030864">
    <property type="term" value="C:cortical actin cytoskeleton"/>
    <property type="evidence" value="ECO:0007669"/>
    <property type="project" value="TreeGrafter"/>
</dbReference>
<gene>
    <name evidence="4" type="ORF">BN1723_019613</name>
</gene>
<evidence type="ECO:0000256" key="2">
    <source>
        <dbReference type="ARBA" id="ARBA00022737"/>
    </source>
</evidence>
<keyword evidence="2" id="KW-0677">Repeat</keyword>
<dbReference type="Pfam" id="PF00400">
    <property type="entry name" value="WD40"/>
    <property type="match status" value="2"/>
</dbReference>
<dbReference type="AlphaFoldDB" id="A0A0G4NEZ4"/>
<feature type="non-terminal residue" evidence="4">
    <location>
        <position position="164"/>
    </location>
</feature>
<dbReference type="InterPro" id="IPR015943">
    <property type="entry name" value="WD40/YVTN_repeat-like_dom_sf"/>
</dbReference>
<accession>A0A0G4NEZ4</accession>
<organism evidence="4 5">
    <name type="scientific">Verticillium longisporum</name>
    <name type="common">Verticillium dahliae var. longisporum</name>
    <dbReference type="NCBI Taxonomy" id="100787"/>
    <lineage>
        <taxon>Eukaryota</taxon>
        <taxon>Fungi</taxon>
        <taxon>Dikarya</taxon>
        <taxon>Ascomycota</taxon>
        <taxon>Pezizomycotina</taxon>
        <taxon>Sordariomycetes</taxon>
        <taxon>Hypocreomycetidae</taxon>
        <taxon>Glomerellales</taxon>
        <taxon>Plectosphaerellaceae</taxon>
        <taxon>Verticillium</taxon>
    </lineage>
</organism>
<dbReference type="Proteomes" id="UP000045706">
    <property type="component" value="Unassembled WGS sequence"/>
</dbReference>
<dbReference type="SUPFAM" id="SSF50978">
    <property type="entry name" value="WD40 repeat-like"/>
    <property type="match status" value="1"/>
</dbReference>
<dbReference type="PANTHER" id="PTHR19856">
    <property type="entry name" value="WD-REPEATCONTAINING PROTEIN WDR1"/>
    <property type="match status" value="1"/>
</dbReference>
<dbReference type="PROSITE" id="PS50082">
    <property type="entry name" value="WD_REPEATS_2"/>
    <property type="match status" value="2"/>
</dbReference>
<protein>
    <submittedName>
        <fullName evidence="4">Uncharacterized protein</fullName>
    </submittedName>
</protein>
<feature type="repeat" description="WD" evidence="3">
    <location>
        <begin position="9"/>
        <end position="50"/>
    </location>
</feature>
<evidence type="ECO:0000256" key="1">
    <source>
        <dbReference type="ARBA" id="ARBA00022574"/>
    </source>
</evidence>
<name>A0A0G4NEZ4_VERLO</name>
<dbReference type="GO" id="GO:0051015">
    <property type="term" value="F:actin filament binding"/>
    <property type="evidence" value="ECO:0007669"/>
    <property type="project" value="TreeGrafter"/>
</dbReference>
<dbReference type="PROSITE" id="PS50294">
    <property type="entry name" value="WD_REPEATS_REGION"/>
    <property type="match status" value="2"/>
</dbReference>
<dbReference type="SMART" id="SM00320">
    <property type="entry name" value="WD40"/>
    <property type="match status" value="2"/>
</dbReference>
<dbReference type="InterPro" id="IPR036322">
    <property type="entry name" value="WD40_repeat_dom_sf"/>
</dbReference>
<evidence type="ECO:0000313" key="4">
    <source>
        <dbReference type="EMBL" id="CRK44998.1"/>
    </source>
</evidence>
<keyword evidence="1 3" id="KW-0853">WD repeat</keyword>
<dbReference type="GO" id="GO:0030042">
    <property type="term" value="P:actin filament depolymerization"/>
    <property type="evidence" value="ECO:0007669"/>
    <property type="project" value="TreeGrafter"/>
</dbReference>
<proteinExistence type="predicted"/>